<comment type="caution">
    <text evidence="1">The sequence shown here is derived from an EMBL/GenBank/DDBJ whole genome shotgun (WGS) entry which is preliminary data.</text>
</comment>
<organism evidence="1 2">
    <name type="scientific">Xylaria curta</name>
    <dbReference type="NCBI Taxonomy" id="42375"/>
    <lineage>
        <taxon>Eukaryota</taxon>
        <taxon>Fungi</taxon>
        <taxon>Dikarya</taxon>
        <taxon>Ascomycota</taxon>
        <taxon>Pezizomycotina</taxon>
        <taxon>Sordariomycetes</taxon>
        <taxon>Xylariomycetidae</taxon>
        <taxon>Xylariales</taxon>
        <taxon>Xylariaceae</taxon>
        <taxon>Xylaria</taxon>
    </lineage>
</organism>
<dbReference type="EMBL" id="JAPDGR010000743">
    <property type="protein sequence ID" value="KAJ2987762.1"/>
    <property type="molecule type" value="Genomic_DNA"/>
</dbReference>
<proteinExistence type="predicted"/>
<dbReference type="Proteomes" id="UP001143856">
    <property type="component" value="Unassembled WGS sequence"/>
</dbReference>
<protein>
    <submittedName>
        <fullName evidence="1">Uncharacterized protein</fullName>
    </submittedName>
</protein>
<gene>
    <name evidence="1" type="ORF">NUW58_g4326</name>
</gene>
<sequence>MSLRLDPRASLELYPQLDLGARTIRLIEILPGDFSALPIHCELVEKQLTPSLAYKALSYSWKNGDAAPDVAIFCNSTSIYISANLHAALRRLRAPNGVVRIWVDAICINQQDAVERAHQVGMMRDIYQNSSEVLIWLGESGPHDDLGDWIWEKVGKEGGALRRTHDNPNIVQWFGDKRDIPKLEAYFSSIFEAEADKALRFEGQRCDIVGAFCVLHLLASGVPVDKIWHLRHIRYSASIVNGINAIMDKAWWRRIWVVQETVVAKTPIIYYGNMCAPWRLFALAAVGYDTGRVRDNLEGVLSHLKSGYSLMQFTRVIMEIESTRRGWEKREPMVPLTVLRKFRSRLATDPRDKVFAVLGLIRSWGTEKSGEATEGITPDYTVKDYQIFLKTTELLIRNRRSLAVLAGTLQRSSGQSSMPSWVTDWNCLPGVNEHIRLGNYQLYDAAAYLSGSVALHGRSILETQACLVDEVDYVGRVLENGQGRNRARLTILEWQKYLPRIAAITGDYIGGGSVYAAFWRTLCSDVEFVQYADRSEYVREFRRLPEQATKNEAYERWLTVDEYSNRRTSLVGGIWLEPTNSETETESKNAFQYLLECASGERRFFRTKRGYIGTGPVETSRGDSVVVLLGSQVPFILREDEQSSRRCFGQDIKVLFSEKSSYQAGQGAKVLKDEKIRCYGSHEHCYRVIGDAYVHGIMNGDARLTNQWGVEPIYLGKQETENEAETDEVSFNEIPSYGMMEYKNPKHPFNQDPYVLRSITVQSYDVWGAKRIGFLKLQATITNSAGESLPGGVFLRGPSVGMLVMLIPDDVAPAKHSQDEKSVGPYEEERYVLLTIQPRVAAGSLAFAELPAGMVDDDAGESGDGKFAGTAAREIYEELGIEIPASELVCLSDLAQDENEASQKGEEEGLHPPCTPLLAAVMSSSPSTCMSVECLATR</sequence>
<accession>A0ACC1P892</accession>
<evidence type="ECO:0000313" key="2">
    <source>
        <dbReference type="Proteomes" id="UP001143856"/>
    </source>
</evidence>
<keyword evidence="2" id="KW-1185">Reference proteome</keyword>
<evidence type="ECO:0000313" key="1">
    <source>
        <dbReference type="EMBL" id="KAJ2987762.1"/>
    </source>
</evidence>
<name>A0ACC1P892_9PEZI</name>
<reference evidence="1" key="1">
    <citation type="submission" date="2022-10" db="EMBL/GenBank/DDBJ databases">
        <title>Genome Sequence of Xylaria curta.</title>
        <authorList>
            <person name="Buettner E."/>
        </authorList>
    </citation>
    <scope>NUCLEOTIDE SEQUENCE</scope>
    <source>
        <strain evidence="1">Babe10</strain>
    </source>
</reference>